<evidence type="ECO:0000259" key="1">
    <source>
        <dbReference type="Pfam" id="PF12706"/>
    </source>
</evidence>
<keyword evidence="3" id="KW-1185">Reference proteome</keyword>
<dbReference type="NCBIfam" id="NF002558">
    <property type="entry name" value="PRK02126.1"/>
    <property type="match status" value="1"/>
</dbReference>
<dbReference type="Pfam" id="PF12706">
    <property type="entry name" value="Lactamase_B_2"/>
    <property type="match status" value="1"/>
</dbReference>
<dbReference type="STRING" id="1842532.A7E78_12165"/>
<evidence type="ECO:0000313" key="3">
    <source>
        <dbReference type="Proteomes" id="UP000182517"/>
    </source>
</evidence>
<dbReference type="InterPro" id="IPR001279">
    <property type="entry name" value="Metallo-B-lactamas"/>
</dbReference>
<dbReference type="Gene3D" id="3.60.15.10">
    <property type="entry name" value="Ribonuclease Z/Hydroxyacylglutathione hydrolase-like"/>
    <property type="match status" value="1"/>
</dbReference>
<evidence type="ECO:0000313" key="2">
    <source>
        <dbReference type="EMBL" id="APG28530.1"/>
    </source>
</evidence>
<dbReference type="EMBL" id="CP015519">
    <property type="protein sequence ID" value="APG28530.1"/>
    <property type="molecule type" value="Genomic_DNA"/>
</dbReference>
<dbReference type="InterPro" id="IPR036866">
    <property type="entry name" value="RibonucZ/Hydroxyglut_hydro"/>
</dbReference>
<dbReference type="RefSeq" id="WP_072284557.1">
    <property type="nucleotide sequence ID" value="NZ_CP015519.1"/>
</dbReference>
<dbReference type="PANTHER" id="PTHR46018:SF7">
    <property type="entry name" value="RIBONUCLEASE Z"/>
    <property type="match status" value="1"/>
</dbReference>
<dbReference type="OrthoDB" id="9800940at2"/>
<dbReference type="GO" id="GO:0042781">
    <property type="term" value="F:3'-tRNA processing endoribonuclease activity"/>
    <property type="evidence" value="ECO:0007669"/>
    <property type="project" value="TreeGrafter"/>
</dbReference>
<sequence>MRSVFYPRLVNGPFGDPALYIHLAHRGQALLFDCGELHTLTVRELLKVRAVFISHCHIDHLVGFDSLLRAFLYHDRNLQLFGPAGITDQLAGRLASYTWNLTAGFSFVLTIREWRGGRLEETVFRAQNGFTAEPQPGRDCADGLLYETPFCHVRADRLEHGDISSLAFCLEEPLHIAIHRDVLERRGFLPGPWLARFKDLVLQQASGTTLVTVPLVGAGTEEVFLAELAEEVASTERGMKVCYVTDASPTGPNLRKIVALATDAHLLVIEAVFAHQDLPRARLRNHLTARIAGCLGRLAGAMRLRVFHHSPRYLDRPELLAAEAHDAFTRETKKSS</sequence>
<dbReference type="Proteomes" id="UP000182517">
    <property type="component" value="Chromosome"/>
</dbReference>
<gene>
    <name evidence="2" type="ORF">A7E78_12165</name>
</gene>
<organism evidence="2 3">
    <name type="scientific">Syntrophotalea acetylenivorans</name>
    <dbReference type="NCBI Taxonomy" id="1842532"/>
    <lineage>
        <taxon>Bacteria</taxon>
        <taxon>Pseudomonadati</taxon>
        <taxon>Thermodesulfobacteriota</taxon>
        <taxon>Desulfuromonadia</taxon>
        <taxon>Desulfuromonadales</taxon>
        <taxon>Syntrophotaleaceae</taxon>
        <taxon>Syntrophotalea</taxon>
    </lineage>
</organism>
<name>A0A1L3GRP8_9BACT</name>
<proteinExistence type="predicted"/>
<dbReference type="SUPFAM" id="SSF56281">
    <property type="entry name" value="Metallo-hydrolase/oxidoreductase"/>
    <property type="match status" value="1"/>
</dbReference>
<reference evidence="2 3" key="1">
    <citation type="journal article" date="2017" name="Genome Announc.">
        <title>Complete Genome Sequences of Two Acetylene-Fermenting Pelobacter acetylenicus Strains.</title>
        <authorList>
            <person name="Sutton J.M."/>
            <person name="Baesman S.M."/>
            <person name="Fierst J.L."/>
            <person name="Poret-Peterson A.T."/>
            <person name="Oremland R.S."/>
            <person name="Dunlap D.S."/>
            <person name="Akob D.M."/>
        </authorList>
    </citation>
    <scope>NUCLEOTIDE SEQUENCE [LARGE SCALE GENOMIC DNA]</scope>
    <source>
        <strain evidence="2 3">SFB93</strain>
    </source>
</reference>
<accession>A0A1L3GRP8</accession>
<dbReference type="PANTHER" id="PTHR46018">
    <property type="entry name" value="ZINC PHOSPHODIESTERASE ELAC PROTEIN 1"/>
    <property type="match status" value="1"/>
</dbReference>
<protein>
    <recommendedName>
        <fullName evidence="1">Metallo-beta-lactamase domain-containing protein</fullName>
    </recommendedName>
</protein>
<feature type="domain" description="Metallo-beta-lactamase" evidence="1">
    <location>
        <begin position="42"/>
        <end position="94"/>
    </location>
</feature>
<dbReference type="KEGG" id="pef:A7E78_12165"/>
<dbReference type="AlphaFoldDB" id="A0A1L3GRP8"/>